<evidence type="ECO:0000259" key="3">
    <source>
        <dbReference type="PROSITE" id="PS51094"/>
    </source>
</evidence>
<accession>A0A0F6W5G7</accession>
<dbReference type="PANTHER" id="PTHR46797:SF1">
    <property type="entry name" value="METHYLPHOSPHONATE SYNTHASE"/>
    <property type="match status" value="1"/>
</dbReference>
<name>A0A0F6W5G7_9BACT</name>
<dbReference type="Pfam" id="PF01381">
    <property type="entry name" value="HTH_3"/>
    <property type="match status" value="1"/>
</dbReference>
<dbReference type="Proteomes" id="UP000034883">
    <property type="component" value="Chromosome"/>
</dbReference>
<dbReference type="InterPro" id="IPR001387">
    <property type="entry name" value="Cro/C1-type_HTH"/>
</dbReference>
<evidence type="ECO:0000313" key="5">
    <source>
        <dbReference type="Proteomes" id="UP000034883"/>
    </source>
</evidence>
<evidence type="ECO:0000259" key="2">
    <source>
        <dbReference type="PROSITE" id="PS50943"/>
    </source>
</evidence>
<dbReference type="AlphaFoldDB" id="A0A0F6W5G7"/>
<keyword evidence="1" id="KW-0238">DNA-binding</keyword>
<dbReference type="SUPFAM" id="SSF55804">
    <property type="entry name" value="Phoshotransferase/anion transport protein"/>
    <property type="match status" value="1"/>
</dbReference>
<dbReference type="SMART" id="SM00530">
    <property type="entry name" value="HTH_XRE"/>
    <property type="match status" value="1"/>
</dbReference>
<organism evidence="4 5">
    <name type="scientific">Sandaracinus amylolyticus</name>
    <dbReference type="NCBI Taxonomy" id="927083"/>
    <lineage>
        <taxon>Bacteria</taxon>
        <taxon>Pseudomonadati</taxon>
        <taxon>Myxococcota</taxon>
        <taxon>Polyangia</taxon>
        <taxon>Polyangiales</taxon>
        <taxon>Sandaracinaceae</taxon>
        <taxon>Sandaracinus</taxon>
    </lineage>
</organism>
<dbReference type="EMBL" id="CP011125">
    <property type="protein sequence ID" value="AKF07808.1"/>
    <property type="molecule type" value="Genomic_DNA"/>
</dbReference>
<sequence length="271" mass="28780">MGTTLRRLRLESGVSLRDLARRLGVSSAYLSRVEHGLDAAPTPERLEAIASELGLPASLLLEVGHRVSPFVERYLEHEPQAAPLFLEIAARGLGAEELAEVQRYVARRFPKRAALEDGAGAHRLSPLLDTERVVLALHCDALEDAYQIASARLAALPRMPDASVLAEAFRAREEEVGAGVGAGVGVLCAAVAGAQPRAALVLLAPPLATDAPDAEPLSVLVLLVAPTRSRETLLRVAHVARLAARGMASALRDVAHPDEARQRVATLELVA</sequence>
<dbReference type="InterPro" id="IPR016152">
    <property type="entry name" value="PTrfase/Anion_transptr"/>
</dbReference>
<dbReference type="Gene3D" id="1.10.260.40">
    <property type="entry name" value="lambda repressor-like DNA-binding domains"/>
    <property type="match status" value="1"/>
</dbReference>
<dbReference type="PROSITE" id="PS50943">
    <property type="entry name" value="HTH_CROC1"/>
    <property type="match status" value="1"/>
</dbReference>
<dbReference type="InterPro" id="IPR010982">
    <property type="entry name" value="Lambda_DNA-bd_dom_sf"/>
</dbReference>
<dbReference type="STRING" id="927083.DB32_004957"/>
<reference evidence="4 5" key="1">
    <citation type="submission" date="2015-03" db="EMBL/GenBank/DDBJ databases">
        <title>Genome assembly of Sandaracinus amylolyticus DSM 53668.</title>
        <authorList>
            <person name="Sharma G."/>
            <person name="Subramanian S."/>
        </authorList>
    </citation>
    <scope>NUCLEOTIDE SEQUENCE [LARGE SCALE GENOMIC DNA]</scope>
    <source>
        <strain evidence="4 5">DSM 53668</strain>
    </source>
</reference>
<dbReference type="KEGG" id="samy:DB32_004957"/>
<dbReference type="GO" id="GO:0003700">
    <property type="term" value="F:DNA-binding transcription factor activity"/>
    <property type="evidence" value="ECO:0007669"/>
    <property type="project" value="TreeGrafter"/>
</dbReference>
<dbReference type="PROSITE" id="PS51094">
    <property type="entry name" value="PTS_EIIA_TYPE_2"/>
    <property type="match status" value="1"/>
</dbReference>
<dbReference type="OrthoDB" id="5506152at2"/>
<gene>
    <name evidence="4" type="ORF">DB32_004957</name>
</gene>
<feature type="domain" description="PTS EIIA type-2" evidence="3">
    <location>
        <begin position="126"/>
        <end position="271"/>
    </location>
</feature>
<dbReference type="InterPro" id="IPR002178">
    <property type="entry name" value="PTS_EIIA_type-2_dom"/>
</dbReference>
<dbReference type="GO" id="GO:0003677">
    <property type="term" value="F:DNA binding"/>
    <property type="evidence" value="ECO:0007669"/>
    <property type="project" value="UniProtKB-KW"/>
</dbReference>
<dbReference type="InterPro" id="IPR050807">
    <property type="entry name" value="TransReg_Diox_bact_type"/>
</dbReference>
<feature type="domain" description="HTH cro/C1-type" evidence="2">
    <location>
        <begin position="5"/>
        <end position="60"/>
    </location>
</feature>
<dbReference type="Gene3D" id="3.40.930.10">
    <property type="entry name" value="Mannitol-specific EII, Chain A"/>
    <property type="match status" value="1"/>
</dbReference>
<dbReference type="SUPFAM" id="SSF47413">
    <property type="entry name" value="lambda repressor-like DNA-binding domains"/>
    <property type="match status" value="1"/>
</dbReference>
<protein>
    <submittedName>
        <fullName evidence="4">Transcriptional regulator, XRE family protein</fullName>
    </submittedName>
</protein>
<evidence type="ECO:0000256" key="1">
    <source>
        <dbReference type="ARBA" id="ARBA00023125"/>
    </source>
</evidence>
<dbReference type="CDD" id="cd00093">
    <property type="entry name" value="HTH_XRE"/>
    <property type="match status" value="1"/>
</dbReference>
<dbReference type="PANTHER" id="PTHR46797">
    <property type="entry name" value="HTH-TYPE TRANSCRIPTIONAL REGULATOR"/>
    <property type="match status" value="1"/>
</dbReference>
<proteinExistence type="predicted"/>
<keyword evidence="5" id="KW-1185">Reference proteome</keyword>
<evidence type="ECO:0000313" key="4">
    <source>
        <dbReference type="EMBL" id="AKF07808.1"/>
    </source>
</evidence>
<dbReference type="GO" id="GO:0005829">
    <property type="term" value="C:cytosol"/>
    <property type="evidence" value="ECO:0007669"/>
    <property type="project" value="TreeGrafter"/>
</dbReference>